<dbReference type="AlphaFoldDB" id="A0A8E2A5G5"/>
<feature type="domain" description="TPM" evidence="4">
    <location>
        <begin position="44"/>
        <end position="171"/>
    </location>
</feature>
<feature type="compositionally biased region" description="Gly residues" evidence="1">
    <location>
        <begin position="339"/>
        <end position="355"/>
    </location>
</feature>
<proteinExistence type="predicted"/>
<feature type="transmembrane region" description="Helical" evidence="2">
    <location>
        <begin position="189"/>
        <end position="206"/>
    </location>
</feature>
<keyword evidence="2" id="KW-0812">Transmembrane</keyword>
<dbReference type="Pfam" id="PF04536">
    <property type="entry name" value="TPM_phosphatase"/>
    <property type="match status" value="1"/>
</dbReference>
<dbReference type="Proteomes" id="UP000574332">
    <property type="component" value="Unassembled WGS sequence"/>
</dbReference>
<keyword evidence="2" id="KW-0472">Membrane</keyword>
<comment type="caution">
    <text evidence="5">The sequence shown here is derived from an EMBL/GenBank/DDBJ whole genome shotgun (WGS) entry which is preliminary data.</text>
</comment>
<accession>A0A8E2A5G5</accession>
<keyword evidence="6" id="KW-1185">Reference proteome</keyword>
<dbReference type="PANTHER" id="PTHR30373:SF2">
    <property type="entry name" value="UPF0603 PROTEIN YGCG"/>
    <property type="match status" value="1"/>
</dbReference>
<dbReference type="RefSeq" id="WP_179399171.1">
    <property type="nucleotide sequence ID" value="NZ_JACCCY010000002.1"/>
</dbReference>
<reference evidence="5 6" key="1">
    <citation type="submission" date="2020-07" db="EMBL/GenBank/DDBJ databases">
        <title>Genomic Encyclopedia of Type Strains, Phase IV (KMG-IV): sequencing the most valuable type-strain genomes for metagenomic binning, comparative biology and taxonomic classification.</title>
        <authorList>
            <person name="Goeker M."/>
        </authorList>
    </citation>
    <scope>NUCLEOTIDE SEQUENCE [LARGE SCALE GENOMIC DNA]</scope>
    <source>
        <strain evidence="5 6">DSM 23697</strain>
    </source>
</reference>
<dbReference type="PANTHER" id="PTHR30373">
    <property type="entry name" value="UPF0603 PROTEIN YGCG"/>
    <property type="match status" value="1"/>
</dbReference>
<feature type="compositionally biased region" description="Polar residues" evidence="1">
    <location>
        <begin position="318"/>
        <end position="335"/>
    </location>
</feature>
<evidence type="ECO:0000259" key="4">
    <source>
        <dbReference type="Pfam" id="PF04536"/>
    </source>
</evidence>
<feature type="chain" id="PRO_5034574408" evidence="3">
    <location>
        <begin position="24"/>
        <end position="355"/>
    </location>
</feature>
<evidence type="ECO:0000256" key="2">
    <source>
        <dbReference type="SAM" id="Phobius"/>
    </source>
</evidence>
<dbReference type="Gene3D" id="3.10.310.50">
    <property type="match status" value="1"/>
</dbReference>
<evidence type="ECO:0000313" key="6">
    <source>
        <dbReference type="Proteomes" id="UP000574332"/>
    </source>
</evidence>
<name>A0A8E2A5G5_9PORP</name>
<keyword evidence="2" id="KW-1133">Transmembrane helix</keyword>
<gene>
    <name evidence="5" type="ORF">F5613_001349</name>
</gene>
<feature type="region of interest" description="Disordered" evidence="1">
    <location>
        <begin position="318"/>
        <end position="355"/>
    </location>
</feature>
<feature type="transmembrane region" description="Helical" evidence="2">
    <location>
        <begin position="231"/>
        <end position="252"/>
    </location>
</feature>
<organism evidence="5 6">
    <name type="scientific">Macellibacteroides fermentans</name>
    <dbReference type="NCBI Taxonomy" id="879969"/>
    <lineage>
        <taxon>Bacteria</taxon>
        <taxon>Pseudomonadati</taxon>
        <taxon>Bacteroidota</taxon>
        <taxon>Bacteroidia</taxon>
        <taxon>Bacteroidales</taxon>
        <taxon>Porphyromonadaceae</taxon>
        <taxon>Macellibacteroides</taxon>
    </lineage>
</organism>
<feature type="signal peptide" evidence="3">
    <location>
        <begin position="1"/>
        <end position="23"/>
    </location>
</feature>
<evidence type="ECO:0000313" key="5">
    <source>
        <dbReference type="EMBL" id="NYI49271.1"/>
    </source>
</evidence>
<protein>
    <submittedName>
        <fullName evidence="5">Putative membrane protein YgcG</fullName>
    </submittedName>
</protein>
<dbReference type="InterPro" id="IPR007621">
    <property type="entry name" value="TPM_dom"/>
</dbReference>
<evidence type="ECO:0000256" key="1">
    <source>
        <dbReference type="SAM" id="MobiDB-lite"/>
    </source>
</evidence>
<keyword evidence="3" id="KW-0732">Signal</keyword>
<dbReference type="EMBL" id="JACCCY010000002">
    <property type="protein sequence ID" value="NYI49271.1"/>
    <property type="molecule type" value="Genomic_DNA"/>
</dbReference>
<evidence type="ECO:0000256" key="3">
    <source>
        <dbReference type="SAM" id="SignalP"/>
    </source>
</evidence>
<sequence length="355" mass="39011">MKRVKIKYLTIGVMLLLNLVAHAQVQYTVREVPNVQTRDAEQFVSDPERVLEYNDREALNEKLFEIRESLDVQTAIVVIPDIDEQYTSAKEFATELFGYWGLGVQNSDNGLLILLLTADGKREIVFETGYGIENTLSDGTSKLIQAQKMIPFLKEDAYGEGLIAGVDEIEKVLKGTSELIKEPIDAKSMTLPIIIWMVLGVGALAFNESRKKKKVSEESSPYLDAIKQKSAGGLGCLLAVLFFPVFILFRLFKGGAKNAKIDCQSCKSTGTVSLKKGEPIIKQQAIPGQDGMKEYEFVCSKCGFVHKELVPYKYVKPQTESTNSGNNTTYRSGNFTKGGSWGGGKSGGGGASTKF</sequence>